<dbReference type="EMBL" id="LR730173">
    <property type="protein sequence ID" value="VWP02393.1"/>
    <property type="molecule type" value="Genomic_DNA"/>
</dbReference>
<evidence type="ECO:0000313" key="2">
    <source>
        <dbReference type="EMBL" id="VWP02393.1"/>
    </source>
</evidence>
<protein>
    <submittedName>
        <fullName evidence="2">N/A</fullName>
    </submittedName>
</protein>
<name>A0A5K1K7L6_9APHY</name>
<feature type="region of interest" description="Disordered" evidence="1">
    <location>
        <begin position="1"/>
        <end position="70"/>
    </location>
</feature>
<reference evidence="2" key="1">
    <citation type="submission" date="2019-10" db="EMBL/GenBank/DDBJ databases">
        <authorList>
            <person name="Nor Muhammad N."/>
        </authorList>
    </citation>
    <scope>NUCLEOTIDE SEQUENCE</scope>
</reference>
<evidence type="ECO:0000256" key="1">
    <source>
        <dbReference type="SAM" id="MobiDB-lite"/>
    </source>
</evidence>
<dbReference type="AlphaFoldDB" id="A0A5K1K7L6"/>
<sequence length="154" mass="16243">MDLRSRSTELNSSFDLSPLPVSSPDNSSFYSVSGLSTPVANLSGSGPHAFGSPSHPPIPPPVSYRSWPPTTSRSSPFLVSRMRNTSVDVIQQITSAMDVQDPATMTDLPALSGPRRPDIASNIDFDEQGAGRLGGHGFVADVSLGLSTVIISPY</sequence>
<organism evidence="2">
    <name type="scientific">Ganoderma boninense</name>
    <dbReference type="NCBI Taxonomy" id="34458"/>
    <lineage>
        <taxon>Eukaryota</taxon>
        <taxon>Fungi</taxon>
        <taxon>Dikarya</taxon>
        <taxon>Basidiomycota</taxon>
        <taxon>Agaricomycotina</taxon>
        <taxon>Agaricomycetes</taxon>
        <taxon>Polyporales</taxon>
        <taxon>Polyporaceae</taxon>
        <taxon>Ganoderma</taxon>
    </lineage>
</organism>
<gene>
    <name evidence="2" type="primary">I1R980</name>
</gene>
<accession>A0A5K1K7L6</accession>
<proteinExistence type="predicted"/>
<feature type="compositionally biased region" description="Polar residues" evidence="1">
    <location>
        <begin position="23"/>
        <end position="44"/>
    </location>
</feature>